<evidence type="ECO:0000256" key="2">
    <source>
        <dbReference type="ARBA" id="ARBA00004922"/>
    </source>
</evidence>
<evidence type="ECO:0000256" key="16">
    <source>
        <dbReference type="ARBA" id="ARBA00049421"/>
    </source>
</evidence>
<dbReference type="PANTHER" id="PTHR10468:SF0">
    <property type="entry name" value="ALPHA-1,3-MANNOSYL-GLYCOPROTEIN 2-BETA-N-ACETYLGLUCOSAMINYLTRANSFERASE"/>
    <property type="match status" value="1"/>
</dbReference>
<evidence type="ECO:0000256" key="15">
    <source>
        <dbReference type="ARBA" id="ARBA00041712"/>
    </source>
</evidence>
<keyword evidence="6" id="KW-0812">Transmembrane</keyword>
<evidence type="ECO:0000256" key="7">
    <source>
        <dbReference type="ARBA" id="ARBA00022723"/>
    </source>
</evidence>
<comment type="function">
    <text evidence="13 17">Initiates complex N-linked carbohydrate formation. Essential for the conversion of high-mannose to hybrid and complex N-glycans.</text>
</comment>
<dbReference type="Proteomes" id="UP000038045">
    <property type="component" value="Unplaced"/>
</dbReference>
<evidence type="ECO:0000256" key="17">
    <source>
        <dbReference type="RuleBase" id="RU368119"/>
    </source>
</evidence>
<keyword evidence="9" id="KW-1133">Transmembrane helix</keyword>
<dbReference type="GO" id="GO:0003827">
    <property type="term" value="F:alpha-1,3-mannosylglycoprotein 2-beta-N-acetylglucosaminyltransferase activity"/>
    <property type="evidence" value="ECO:0007669"/>
    <property type="project" value="UniProtKB-UniRule"/>
</dbReference>
<evidence type="ECO:0000256" key="11">
    <source>
        <dbReference type="ARBA" id="ARBA00023136"/>
    </source>
</evidence>
<evidence type="ECO:0000256" key="4">
    <source>
        <dbReference type="ARBA" id="ARBA00022676"/>
    </source>
</evidence>
<dbReference type="Gene3D" id="3.10.180.20">
    <property type="entry name" value="N-Acetylglucosaminyltransferase I, Domain 2"/>
    <property type="match status" value="1"/>
</dbReference>
<comment type="cofactor">
    <cofactor evidence="17">
        <name>Mn(2+)</name>
        <dbReference type="ChEBI" id="CHEBI:29035"/>
    </cofactor>
    <text evidence="17">The cofactor is mostly bound to the substrate.</text>
</comment>
<dbReference type="SUPFAM" id="SSF53448">
    <property type="entry name" value="Nucleotide-diphospho-sugar transferases"/>
    <property type="match status" value="1"/>
</dbReference>
<dbReference type="WBParaSite" id="PTRK_0001110600.1">
    <property type="protein sequence ID" value="PTRK_0001110600.1"/>
    <property type="gene ID" value="PTRK_0001110600"/>
</dbReference>
<evidence type="ECO:0000256" key="8">
    <source>
        <dbReference type="ARBA" id="ARBA00022968"/>
    </source>
</evidence>
<evidence type="ECO:0000256" key="9">
    <source>
        <dbReference type="ARBA" id="ARBA00022989"/>
    </source>
</evidence>
<keyword evidence="7 17" id="KW-0479">Metal-binding</keyword>
<evidence type="ECO:0000256" key="3">
    <source>
        <dbReference type="ARBA" id="ARBA00006492"/>
    </source>
</evidence>
<evidence type="ECO:0000256" key="12">
    <source>
        <dbReference type="ARBA" id="ARBA00023211"/>
    </source>
</evidence>
<keyword evidence="8 17" id="KW-0735">Signal-anchor</keyword>
<dbReference type="Gene3D" id="3.90.550.10">
    <property type="entry name" value="Spore Coat Polysaccharide Biosynthesis Protein SpsA, Chain A"/>
    <property type="match status" value="1"/>
</dbReference>
<evidence type="ECO:0000256" key="14">
    <source>
        <dbReference type="ARBA" id="ARBA00038949"/>
    </source>
</evidence>
<evidence type="ECO:0000313" key="18">
    <source>
        <dbReference type="Proteomes" id="UP000038045"/>
    </source>
</evidence>
<keyword evidence="5" id="KW-0808">Transferase</keyword>
<dbReference type="EC" id="2.4.1.101" evidence="14 17"/>
<evidence type="ECO:0000256" key="13">
    <source>
        <dbReference type="ARBA" id="ARBA00037706"/>
    </source>
</evidence>
<dbReference type="AlphaFoldDB" id="A0A0N4ZRH0"/>
<dbReference type="GO" id="GO:0030145">
    <property type="term" value="F:manganese ion binding"/>
    <property type="evidence" value="ECO:0007669"/>
    <property type="project" value="UniProtKB-UniRule"/>
</dbReference>
<comment type="subcellular location">
    <subcellularLocation>
        <location evidence="1 17">Golgi apparatus membrane</location>
        <topology evidence="1 17">Single-pass type II membrane protein</topology>
    </subcellularLocation>
</comment>
<protein>
    <recommendedName>
        <fullName evidence="14 17">Alpha-1,3-mannosyl-glycoprotein 2-beta-N-acetylglucosaminyltransferase</fullName>
        <shortName evidence="17">GNT-I</shortName>
        <shortName evidence="17">GlcNAc-T I</shortName>
        <ecNumber evidence="14 17">2.4.1.101</ecNumber>
    </recommendedName>
    <alternativeName>
        <fullName evidence="15 17">N-glycosyl-oligosaccharide-glycoprotein N-acetylglucosaminyltransferase I</fullName>
    </alternativeName>
</protein>
<comment type="catalytic activity">
    <reaction evidence="16 17">
        <text>N(4)-(alpha-D-Man-(1-&gt;3)-[alpha-D-Man-(1-&gt;3)-[alpha-D-Man-(1-&gt;6)]-alpha-D-Man-(1-&gt;6)]-beta-D-Man-(1-&gt;4)-beta-D-GlcNAc-(1-&gt;4)-beta-D-GlcNAc)-L-asparaginyl-[protein] (N-glucan mannose isomer 5A1,2) + UDP-N-acetyl-alpha-D-glucosamine = N(4)-{beta-D-GlcNAc-(1-&gt;2)-alpha-D-Man-(1-&gt;3)-[alpha-D-Man-(1-&gt;3)-[alpha-D-Man-(1-&gt;6)]-alpha-D-Man-(1-&gt;6)]-beta-D-Man-(1-&gt;4)-beta-D-GlcNAc-(1-&gt;4)-beta-D-GlcNAc}-L-asparaginyl-[protein] + UDP + H(+)</text>
        <dbReference type="Rhea" id="RHEA:11456"/>
        <dbReference type="Rhea" id="RHEA-COMP:14367"/>
        <dbReference type="Rhea" id="RHEA-COMP:14368"/>
        <dbReference type="ChEBI" id="CHEBI:15378"/>
        <dbReference type="ChEBI" id="CHEBI:57705"/>
        <dbReference type="ChEBI" id="CHEBI:58223"/>
        <dbReference type="ChEBI" id="CHEBI:59087"/>
        <dbReference type="ChEBI" id="CHEBI:60625"/>
        <dbReference type="EC" id="2.4.1.101"/>
    </reaction>
</comment>
<keyword evidence="4 17" id="KW-0328">Glycosyltransferase</keyword>
<organism evidence="18 19">
    <name type="scientific">Parastrongyloides trichosuri</name>
    <name type="common">Possum-specific nematode worm</name>
    <dbReference type="NCBI Taxonomy" id="131310"/>
    <lineage>
        <taxon>Eukaryota</taxon>
        <taxon>Metazoa</taxon>
        <taxon>Ecdysozoa</taxon>
        <taxon>Nematoda</taxon>
        <taxon>Chromadorea</taxon>
        <taxon>Rhabditida</taxon>
        <taxon>Tylenchina</taxon>
        <taxon>Panagrolaimomorpha</taxon>
        <taxon>Strongyloidoidea</taxon>
        <taxon>Strongyloididae</taxon>
        <taxon>Parastrongyloides</taxon>
    </lineage>
</organism>
<comment type="pathway">
    <text evidence="2 17">Protein modification; protein glycosylation.</text>
</comment>
<evidence type="ECO:0000256" key="6">
    <source>
        <dbReference type="ARBA" id="ARBA00022692"/>
    </source>
</evidence>
<sequence length="386" mass="46455">MLNKYKIIFQKLISSKINGNQNITNNTIIPIVVLVCNRVDALKHLITKLLKLRPDLTTFPIYISQDCDNEVIWTFIRNHFMNNVTYIKHKSPLKKKIQVPLNFVKYKNYYYISRHYKLILSHMFDYLNYKTVVLLEDDLDISIDFFSYFKATYHQLLKKDKSLYCISAWNDNGFEELIDQQNPMTLYRTDFFPGLGWMLTNDLWKELSPKWPKGFWDDWIRKPEYRKNRTCIRPEISRTSMTNFGKTGASNGYLYDNFLSRIKLNSIPVNFDNIDLSYLSEKKYEKYYMRIVYDYSQKVSFFNLRKIIQKPVKKKNNFLRIEYITLEEFEKIAHYLSIMNDFKEGIPRTAYKGIITIFKNGWRIFVAPNRKKWNGYNNKWEFDPTV</sequence>
<proteinExistence type="inferred from homology"/>
<dbReference type="Pfam" id="PF03071">
    <property type="entry name" value="GNT-I"/>
    <property type="match status" value="1"/>
</dbReference>
<dbReference type="GO" id="GO:0000139">
    <property type="term" value="C:Golgi membrane"/>
    <property type="evidence" value="ECO:0007669"/>
    <property type="project" value="UniProtKB-SubCell"/>
</dbReference>
<dbReference type="STRING" id="131310.A0A0N4ZRH0"/>
<keyword evidence="12 17" id="KW-0464">Manganese</keyword>
<dbReference type="InterPro" id="IPR004139">
    <property type="entry name" value="Glyco_trans_13"/>
</dbReference>
<dbReference type="FunFam" id="3.90.550.10:FF:000252">
    <property type="entry name" value="Protein O-linked-mannose beta-1,2-N-acetylglucosaminyltransferase 1"/>
    <property type="match status" value="1"/>
</dbReference>
<evidence type="ECO:0000256" key="10">
    <source>
        <dbReference type="ARBA" id="ARBA00023034"/>
    </source>
</evidence>
<evidence type="ECO:0000256" key="1">
    <source>
        <dbReference type="ARBA" id="ARBA00004323"/>
    </source>
</evidence>
<name>A0A0N4ZRH0_PARTI</name>
<reference evidence="19" key="1">
    <citation type="submission" date="2017-02" db="UniProtKB">
        <authorList>
            <consortium name="WormBaseParasite"/>
        </authorList>
    </citation>
    <scope>IDENTIFICATION</scope>
</reference>
<evidence type="ECO:0000256" key="5">
    <source>
        <dbReference type="ARBA" id="ARBA00022679"/>
    </source>
</evidence>
<dbReference type="PANTHER" id="PTHR10468">
    <property type="entry name" value="PROTEIN O-LINKED-MANNOSE BETA-1,2-N-ACETYLGLUCOSAMINYLTRANSFERASE 1/ALPHA-1,3-MANNOSYL-GLYCOPROTEIN 2-BETA-N-ACETYLGLUCOSAMINYLTRANSFERASE"/>
    <property type="match status" value="1"/>
</dbReference>
<keyword evidence="10 17" id="KW-0333">Golgi apparatus</keyword>
<dbReference type="InterPro" id="IPR029044">
    <property type="entry name" value="Nucleotide-diphossugar_trans"/>
</dbReference>
<keyword evidence="11" id="KW-0472">Membrane</keyword>
<accession>A0A0N4ZRH0</accession>
<comment type="similarity">
    <text evidence="3 17">Belongs to the glycosyltransferase 13 family.</text>
</comment>
<dbReference type="GO" id="GO:0006487">
    <property type="term" value="P:protein N-linked glycosylation"/>
    <property type="evidence" value="ECO:0007669"/>
    <property type="project" value="TreeGrafter"/>
</dbReference>
<evidence type="ECO:0000313" key="19">
    <source>
        <dbReference type="WBParaSite" id="PTRK_0001110600.1"/>
    </source>
</evidence>
<dbReference type="InterPro" id="IPR052261">
    <property type="entry name" value="Glycosyltransferase_13"/>
</dbReference>
<keyword evidence="18" id="KW-1185">Reference proteome</keyword>
<dbReference type="UniPathway" id="UPA00378"/>